<name>A0ABS0XZF0_9HYPH</name>
<gene>
    <name evidence="1" type="ORF">JAO75_08285</name>
</gene>
<dbReference type="EMBL" id="JAELXT010000006">
    <property type="protein sequence ID" value="MBJ6125408.1"/>
    <property type="molecule type" value="Genomic_DNA"/>
</dbReference>
<evidence type="ECO:0000313" key="2">
    <source>
        <dbReference type="Proteomes" id="UP000620670"/>
    </source>
</evidence>
<comment type="caution">
    <text evidence="1">The sequence shown here is derived from an EMBL/GenBank/DDBJ whole genome shotgun (WGS) entry which is preliminary data.</text>
</comment>
<sequence>MRCENPDESILGKLSLREVKDIIEMVTKYSPSKTGNIPVTSNGYYCYPDPRLEDLGHRSSSDDEGWPRERDIALYRYKDARREYGEYVWQVKVGWESTNGEDFDYIENPPVGEKFKLNNYWIQREIDTLAEELTALRDLCSGLDHSTSTLEEWAASGLGAAIVCCEAWCSRDIVYVQNDWLIERAKLGLSLSDLMGRIRCTKCGKRNAKLRPYPNRA</sequence>
<reference evidence="2" key="1">
    <citation type="submission" date="2020-12" db="EMBL/GenBank/DDBJ databases">
        <title>Hymenobacter sp.</title>
        <authorList>
            <person name="Kim M.K."/>
        </authorList>
    </citation>
    <scope>NUCLEOTIDE SEQUENCE [LARGE SCALE GENOMIC DNA]</scope>
    <source>
        <strain evidence="2">BT325</strain>
    </source>
</reference>
<protein>
    <submittedName>
        <fullName evidence="1">Uncharacterized protein</fullName>
    </submittedName>
</protein>
<organism evidence="1 2">
    <name type="scientific">Microvirga splendida</name>
    <dbReference type="NCBI Taxonomy" id="2795727"/>
    <lineage>
        <taxon>Bacteria</taxon>
        <taxon>Pseudomonadati</taxon>
        <taxon>Pseudomonadota</taxon>
        <taxon>Alphaproteobacteria</taxon>
        <taxon>Hyphomicrobiales</taxon>
        <taxon>Methylobacteriaceae</taxon>
        <taxon>Microvirga</taxon>
    </lineage>
</organism>
<proteinExistence type="predicted"/>
<evidence type="ECO:0000313" key="1">
    <source>
        <dbReference type="EMBL" id="MBJ6125408.1"/>
    </source>
</evidence>
<accession>A0ABS0XZF0</accession>
<dbReference type="RefSeq" id="WP_199048234.1">
    <property type="nucleotide sequence ID" value="NZ_JAELXT010000006.1"/>
</dbReference>
<dbReference type="Proteomes" id="UP000620670">
    <property type="component" value="Unassembled WGS sequence"/>
</dbReference>
<keyword evidence="2" id="KW-1185">Reference proteome</keyword>